<dbReference type="InterPro" id="IPR055406">
    <property type="entry name" value="HEAT_Maestro"/>
</dbReference>
<sequence length="1572" mass="172668">MKEDMESSGSDELSAVIGALLDSLEDRSPAAQSSILSALRSISHHSPSTLIHAAVYFLELHRKLPQVHTSSVLRTMSETLRDSSSPLAEDLATSVAELSVSHLTQESEQESSELLVSLSRLHCTQSMGGLLSKFQPSLIPPPPVVRAMGLIASCNPFGMVPFIKLTLSIVLPLLPQVHEDTQKLAFCFLLGKFAEAINDYIMNLDEAPDPAISKDSFTEEMSKSFDILTNNWMKTSRNVKLLEASVSALCPILSLLPEQNCGQRAVKLIPMLLQLCKYPNCRLAGARAIAILLNNTLEENREALRPFLEQLQTILFDLVNVTPFEAFRDALLTHYEVLQCFRSLVVLYPEEGLDRILQHLKNPSGTYRARSLVVLRHLINTLPSDDDASLQRIALSLQNSLSDGNAKQMVGAIVALAAHQTLPLLPSQRATFIRYLVIRCGASSEEPQAYEEALFLLATTVDGAETWLWPALLRSLLDSTFSASAVPILRSLSALAVKIIRADSGNPFKEFSGTKILAKCLELCGDEKNRLAVVIFLRSSAPLLGHQLKPEWDGRLLDISRLLEDEEGPQNHQTKLIIWEEQMVEFLEKSVDLEGKEWASKLSKELILECSPKVAAYLAAVTEEPEHLTLLIHSARSQPFVDEYPRSIGIASKRHLSVILSLMEAACEVEDSRKHPTRLLGLVRDSKAAASAEASKAALLRCYAEISKRSDSLILFPHIERHILPWIIKHLNDSRETTTKEAGLIALEQVGGAVHPNRLANSSGLKARASCLASLLNLLQSHSGYRPLQIYPNLLDAMISLLRIPPALNPEERFVLLSTILDKVIGASCEVDLILQVEGMQRVVDGLGVICGEVIGDSADALAELVDVLIPWMQSKSAIERRMTLLVLRYSLRSYHDSLKYTYPGGKLEPGRLLGRILSWSADGEKVLRPLVVDCVALALGINARHRSTLPDNNLNQDLTDSKKILTSGDDNTLYEGVRTLATAACERISSGEVPSLAEGLIEGLLFRGESVAAGVSLIQLFKTRGADIPRSDLYLVDNIITQMRQMENSSCRQTSAEAIKILTIHHPEEVFEHLLHQPLPLDRGTEECWKKLGVDDFGIRTLDFLLNRLENNQLLAESAVSKDGRHSSMNFTASFPSLAAVVALRHLLQCPNAEELIEKRLAVILSVLLKYLAGWLHVDAPVSVISTKFGFVPNREACKLDPHGEVYSVLTNVLTVVNIHVASSLLNEVSTASESQADENLVSTVRSVIRCLGNKNELLANIAQTLGKMITSPISAQRAVAAAFYAELIGRVDCGEVWLDAIINTLHEAKADSSGLVRKLATIGLTRIAYLEQRQVDEYFDNCTGALLEGLEEPSSGEGGHDVVLESLRGLSLLLGMRTEKPVSPRVVLALKPFVEKENWEIRLAAISALGALVRGWIKSIRDPDDDVSDHLLGCLPCLTIKIEDNNSLVAKAARETLFEAANLLQSEGLAQVLRGHLAPGVQVNVEGFLKDLVACLMGELPQRAEELRNAVVRGYSRSEVHFTRATAVLILGLFGKPRAEDVQRMLQLLRDKEGEVRARAAEALALGFTS</sequence>
<name>A0A0C9QF73_9HYME</name>
<evidence type="ECO:0000313" key="6">
    <source>
        <dbReference type="EMBL" id="JAG71806.1"/>
    </source>
</evidence>
<dbReference type="InterPro" id="IPR016024">
    <property type="entry name" value="ARM-type_fold"/>
</dbReference>
<dbReference type="Pfam" id="PF23227">
    <property type="entry name" value="HEAT_MROH2B_C"/>
    <property type="match status" value="1"/>
</dbReference>
<feature type="domain" description="MROH2B-like HEAT-repeats" evidence="3">
    <location>
        <begin position="257"/>
        <end position="607"/>
    </location>
</feature>
<accession>A0A9R1T1R4</accession>
<feature type="domain" description="MROH2B-like N-terminal HEAT-repeats" evidence="4">
    <location>
        <begin position="39"/>
        <end position="252"/>
    </location>
</feature>
<dbReference type="Pfam" id="PF23221">
    <property type="entry name" value="HEAT_MROH2B_1st"/>
    <property type="match status" value="1"/>
</dbReference>
<dbReference type="InterPro" id="IPR048465">
    <property type="entry name" value="Maestro-like_HEAT"/>
</dbReference>
<evidence type="ECO:0000259" key="4">
    <source>
        <dbReference type="Pfam" id="PF23221"/>
    </source>
</evidence>
<keyword evidence="8" id="KW-1185">Reference proteome</keyword>
<dbReference type="InterPro" id="IPR055408">
    <property type="entry name" value="HEAT_MROH2B-like"/>
</dbReference>
<evidence type="ECO:0000259" key="3">
    <source>
        <dbReference type="Pfam" id="PF23210"/>
    </source>
</evidence>
<dbReference type="GeneID" id="105265624"/>
<keyword evidence="1" id="KW-0677">Repeat</keyword>
<dbReference type="EMBL" id="GBYB01003666">
    <property type="protein sequence ID" value="JAG73433.1"/>
    <property type="molecule type" value="Transcribed_RNA"/>
</dbReference>
<reference evidence="9" key="2">
    <citation type="submission" date="2025-04" db="UniProtKB">
        <authorList>
            <consortium name="RefSeq"/>
        </authorList>
    </citation>
    <scope>IDENTIFICATION</scope>
    <source>
        <strain evidence="9">USDA-PBARC FA_bdor</strain>
        <tissue evidence="9">Whole organism</tissue>
    </source>
</reference>
<accession>A0A0C9QF73</accession>
<evidence type="ECO:0000313" key="8">
    <source>
        <dbReference type="Proteomes" id="UP000694866"/>
    </source>
</evidence>
<evidence type="ECO:0000259" key="2">
    <source>
        <dbReference type="Pfam" id="PF21047"/>
    </source>
</evidence>
<evidence type="ECO:0000259" key="5">
    <source>
        <dbReference type="Pfam" id="PF23227"/>
    </source>
</evidence>
<evidence type="ECO:0000313" key="7">
    <source>
        <dbReference type="EMBL" id="JAG73433.1"/>
    </source>
</evidence>
<feature type="domain" description="Maestro/Maestro-like HEAT-repeats" evidence="5">
    <location>
        <begin position="1303"/>
        <end position="1567"/>
    </location>
</feature>
<dbReference type="SUPFAM" id="SSF48371">
    <property type="entry name" value="ARM repeat"/>
    <property type="match status" value="3"/>
</dbReference>
<dbReference type="Gene3D" id="1.25.10.10">
    <property type="entry name" value="Leucine-rich Repeat Variant"/>
    <property type="match status" value="3"/>
</dbReference>
<feature type="domain" description="MROH2B-like HEAT-repeats" evidence="3">
    <location>
        <begin position="647"/>
        <end position="826"/>
    </location>
</feature>
<dbReference type="GO" id="GO:0005737">
    <property type="term" value="C:cytoplasm"/>
    <property type="evidence" value="ECO:0007669"/>
    <property type="project" value="TreeGrafter"/>
</dbReference>
<dbReference type="InterPro" id="IPR011989">
    <property type="entry name" value="ARM-like"/>
</dbReference>
<dbReference type="CTD" id="53436"/>
<protein>
    <submittedName>
        <fullName evidence="6">HEATR7A_0 protein</fullName>
    </submittedName>
    <submittedName>
        <fullName evidence="7">HEATR7A_1 protein</fullName>
    </submittedName>
    <submittedName>
        <fullName evidence="9">Maestro heat-like repeat-containing protein family member 1</fullName>
    </submittedName>
</protein>
<evidence type="ECO:0000256" key="1">
    <source>
        <dbReference type="ARBA" id="ARBA00022737"/>
    </source>
</evidence>
<dbReference type="PANTHER" id="PTHR23120:SF0">
    <property type="entry name" value="MAESTRO HEAT-LIKE REPEAT FAMILY MEMBER 1"/>
    <property type="match status" value="1"/>
</dbReference>
<dbReference type="PANTHER" id="PTHR23120">
    <property type="entry name" value="MAESTRO-RELATED HEAT DOMAIN-CONTAINING"/>
    <property type="match status" value="1"/>
</dbReference>
<dbReference type="Pfam" id="PF21047">
    <property type="entry name" value="HEAT_Maestro"/>
    <property type="match status" value="1"/>
</dbReference>
<dbReference type="KEGG" id="fas:105265624"/>
<dbReference type="Pfam" id="PF23210">
    <property type="entry name" value="HEAT_Maestro_2"/>
    <property type="match status" value="2"/>
</dbReference>
<dbReference type="OrthoDB" id="1884734at2759"/>
<dbReference type="EMBL" id="GBYB01002039">
    <property type="protein sequence ID" value="JAG71806.1"/>
    <property type="molecule type" value="Transcribed_RNA"/>
</dbReference>
<evidence type="ECO:0000313" key="9">
    <source>
        <dbReference type="RefSeq" id="XP_011301504.1"/>
    </source>
</evidence>
<proteinExistence type="predicted"/>
<dbReference type="RefSeq" id="XP_011301504.1">
    <property type="nucleotide sequence ID" value="XM_011303202.1"/>
</dbReference>
<reference evidence="6" key="1">
    <citation type="submission" date="2015-01" db="EMBL/GenBank/DDBJ databases">
        <title>Transcriptome Assembly of Fopius arisanus.</title>
        <authorList>
            <person name="Geib S."/>
        </authorList>
    </citation>
    <scope>NUCLEOTIDE SEQUENCE</scope>
</reference>
<gene>
    <name evidence="6" type="primary">HEATR7A_0</name>
    <name evidence="9" type="synonym">c11.1</name>
    <name evidence="7" type="synonym">HEATR7A_1</name>
    <name evidence="6" type="ORF">g.68106</name>
    <name evidence="7" type="ORF">g.68113</name>
</gene>
<organism evidence="6">
    <name type="scientific">Fopius arisanus</name>
    <dbReference type="NCBI Taxonomy" id="64838"/>
    <lineage>
        <taxon>Eukaryota</taxon>
        <taxon>Metazoa</taxon>
        <taxon>Ecdysozoa</taxon>
        <taxon>Arthropoda</taxon>
        <taxon>Hexapoda</taxon>
        <taxon>Insecta</taxon>
        <taxon>Pterygota</taxon>
        <taxon>Neoptera</taxon>
        <taxon>Endopterygota</taxon>
        <taxon>Hymenoptera</taxon>
        <taxon>Apocrita</taxon>
        <taxon>Ichneumonoidea</taxon>
        <taxon>Braconidae</taxon>
        <taxon>Opiinae</taxon>
        <taxon>Fopius</taxon>
    </lineage>
</organism>
<feature type="domain" description="Maestro-like HEAT-repeats" evidence="2">
    <location>
        <begin position="909"/>
        <end position="1096"/>
    </location>
</feature>
<dbReference type="InterPro" id="IPR056282">
    <property type="entry name" value="MROH2B-like_N_HEAT"/>
</dbReference>
<dbReference type="InterPro" id="IPR045206">
    <property type="entry name" value="Maestro_heat-like_prot"/>
</dbReference>
<dbReference type="Proteomes" id="UP000694866">
    <property type="component" value="Unplaced"/>
</dbReference>